<dbReference type="EMBL" id="CP120997">
    <property type="protein sequence ID" value="WLQ34335.1"/>
    <property type="molecule type" value="Genomic_DNA"/>
</dbReference>
<sequence length="79" mass="8823">MNPPGLLTPWVRDQLIEYLGRLSDRAWQKENWTSREAADDGLDEMLDFFDDSGVLGDPCGSSCRCFGPRNPAHPIARGT</sequence>
<keyword evidence="2" id="KW-1185">Reference proteome</keyword>
<accession>A0ABY9HIH7</accession>
<proteinExistence type="predicted"/>
<name>A0ABY9HIH7_9ACTN</name>
<evidence type="ECO:0000313" key="1">
    <source>
        <dbReference type="EMBL" id="WLQ34335.1"/>
    </source>
</evidence>
<protein>
    <recommendedName>
        <fullName evidence="3">Transposase</fullName>
    </recommendedName>
</protein>
<evidence type="ECO:0000313" key="2">
    <source>
        <dbReference type="Proteomes" id="UP001239522"/>
    </source>
</evidence>
<evidence type="ECO:0008006" key="3">
    <source>
        <dbReference type="Google" id="ProtNLM"/>
    </source>
</evidence>
<organism evidence="1 2">
    <name type="scientific">Streptomyces castrisilvae</name>
    <dbReference type="NCBI Taxonomy" id="3033811"/>
    <lineage>
        <taxon>Bacteria</taxon>
        <taxon>Bacillati</taxon>
        <taxon>Actinomycetota</taxon>
        <taxon>Actinomycetes</taxon>
        <taxon>Kitasatosporales</taxon>
        <taxon>Streptomycetaceae</taxon>
        <taxon>Streptomyces</taxon>
    </lineage>
</organism>
<dbReference type="Proteomes" id="UP001239522">
    <property type="component" value="Chromosome"/>
</dbReference>
<dbReference type="RefSeq" id="WP_306054427.1">
    <property type="nucleotide sequence ID" value="NZ_CP120997.1"/>
</dbReference>
<gene>
    <name evidence="1" type="ORF">P8A18_13190</name>
</gene>
<reference evidence="1 2" key="1">
    <citation type="submission" date="2023-03" db="EMBL/GenBank/DDBJ databases">
        <title>Isolation and description of six Streptomyces strains from soil environments, able to metabolize different microbial glucans.</title>
        <authorList>
            <person name="Widen T."/>
            <person name="Larsbrink J."/>
        </authorList>
    </citation>
    <scope>NUCLEOTIDE SEQUENCE [LARGE SCALE GENOMIC DNA]</scope>
    <source>
        <strain evidence="1 2">Mut1</strain>
    </source>
</reference>